<evidence type="ECO:0000256" key="1">
    <source>
        <dbReference type="SAM" id="Phobius"/>
    </source>
</evidence>
<dbReference type="EMBL" id="OZ034820">
    <property type="protein sequence ID" value="CAL1401559.1"/>
    <property type="molecule type" value="Genomic_DNA"/>
</dbReference>
<protein>
    <submittedName>
        <fullName evidence="2">Uncharacterized protein</fullName>
    </submittedName>
</protein>
<reference evidence="2 3" key="1">
    <citation type="submission" date="2024-04" db="EMBL/GenBank/DDBJ databases">
        <authorList>
            <person name="Fracassetti M."/>
        </authorList>
    </citation>
    <scope>NUCLEOTIDE SEQUENCE [LARGE SCALE GENOMIC DNA]</scope>
</reference>
<organism evidence="2 3">
    <name type="scientific">Linum trigynum</name>
    <dbReference type="NCBI Taxonomy" id="586398"/>
    <lineage>
        <taxon>Eukaryota</taxon>
        <taxon>Viridiplantae</taxon>
        <taxon>Streptophyta</taxon>
        <taxon>Embryophyta</taxon>
        <taxon>Tracheophyta</taxon>
        <taxon>Spermatophyta</taxon>
        <taxon>Magnoliopsida</taxon>
        <taxon>eudicotyledons</taxon>
        <taxon>Gunneridae</taxon>
        <taxon>Pentapetalae</taxon>
        <taxon>rosids</taxon>
        <taxon>fabids</taxon>
        <taxon>Malpighiales</taxon>
        <taxon>Linaceae</taxon>
        <taxon>Linum</taxon>
    </lineage>
</organism>
<sequence length="139" mass="14867">MMLTSLIADDAHYPRGSSSMALAARNAHRSRHPRFLSPMAPINLAATVLIGLTVLALIVDDTHLCRRPWCSPVTALTAHGSHGFSAHGSHRSHRLGTLHPLRTMLTTLGAHGSHAFTHSGLLPYFAPLLGHDLPHGVSA</sequence>
<keyword evidence="1" id="KW-0812">Transmembrane</keyword>
<proteinExistence type="predicted"/>
<evidence type="ECO:0000313" key="2">
    <source>
        <dbReference type="EMBL" id="CAL1401559.1"/>
    </source>
</evidence>
<dbReference type="Proteomes" id="UP001497516">
    <property type="component" value="Chromosome 7"/>
</dbReference>
<dbReference type="AlphaFoldDB" id="A0AAV2FUD7"/>
<keyword evidence="1" id="KW-0472">Membrane</keyword>
<feature type="transmembrane region" description="Helical" evidence="1">
    <location>
        <begin position="40"/>
        <end position="59"/>
    </location>
</feature>
<keyword evidence="3" id="KW-1185">Reference proteome</keyword>
<accession>A0AAV2FUD7</accession>
<name>A0AAV2FUD7_9ROSI</name>
<keyword evidence="1" id="KW-1133">Transmembrane helix</keyword>
<gene>
    <name evidence="2" type="ORF">LTRI10_LOCUS41608</name>
</gene>
<evidence type="ECO:0000313" key="3">
    <source>
        <dbReference type="Proteomes" id="UP001497516"/>
    </source>
</evidence>